<geneLocation type="chloroplast" evidence="1"/>
<evidence type="ECO:0000313" key="1">
    <source>
        <dbReference type="EMBL" id="AAO73994.1"/>
    </source>
</evidence>
<keyword evidence="1" id="KW-0934">Plastid</keyword>
<organism evidence="1">
    <name type="scientific">Pinus koraiensis</name>
    <name type="common">Korean pine</name>
    <dbReference type="NCBI Taxonomy" id="88728"/>
    <lineage>
        <taxon>Eukaryota</taxon>
        <taxon>Viridiplantae</taxon>
        <taxon>Streptophyta</taxon>
        <taxon>Embryophyta</taxon>
        <taxon>Tracheophyta</taxon>
        <taxon>Spermatophyta</taxon>
        <taxon>Pinopsida</taxon>
        <taxon>Pinidae</taxon>
        <taxon>Conifers I</taxon>
        <taxon>Pinales</taxon>
        <taxon>Pinaceae</taxon>
        <taxon>Pinus</taxon>
        <taxon>Pinus subgen. Strobus</taxon>
    </lineage>
</organism>
<sequence length="68" mass="8806">MFYWYIYRRSESPFGRGSLRNILNFFYFKKKNEYLIIWWDYSEQEKELNNLFQYIAQQFRTIEEYYVQ</sequence>
<protein>
    <submittedName>
        <fullName evidence="1">ORF68a</fullName>
    </submittedName>
</protein>
<reference evidence="1" key="1">
    <citation type="submission" date="2007-04" db="EMBL/GenBank/DDBJ databases">
        <authorList>
            <person name="Noh E.W."/>
            <person name="Lee J.S."/>
            <person name="Choi Y.I."/>
            <person name="Han M.S."/>
            <person name="Yi Y.S."/>
            <person name="Han S.U."/>
        </authorList>
    </citation>
    <scope>NUCLEOTIDE SEQUENCE</scope>
</reference>
<accession>Q85X68</accession>
<proteinExistence type="predicted"/>
<dbReference type="AlphaFoldDB" id="Q85X68"/>
<dbReference type="EMBL" id="AY228468">
    <property type="protein sequence ID" value="AAO73994.1"/>
    <property type="molecule type" value="Genomic_DNA"/>
</dbReference>
<name>Q85X68_PINKO</name>
<keyword evidence="1" id="KW-0150">Chloroplast</keyword>